<dbReference type="EMBL" id="REFC01000013">
    <property type="protein sequence ID" value="RMA58564.1"/>
    <property type="molecule type" value="Genomic_DNA"/>
</dbReference>
<gene>
    <name evidence="4" type="ORF">BXY75_1937</name>
</gene>
<evidence type="ECO:0000256" key="1">
    <source>
        <dbReference type="ARBA" id="ARBA00004613"/>
    </source>
</evidence>
<dbReference type="GO" id="GO:0005576">
    <property type="term" value="C:extracellular region"/>
    <property type="evidence" value="ECO:0007669"/>
    <property type="project" value="UniProtKB-SubCell"/>
</dbReference>
<evidence type="ECO:0000313" key="5">
    <source>
        <dbReference type="Proteomes" id="UP000271339"/>
    </source>
</evidence>
<dbReference type="PANTHER" id="PTHR34216">
    <property type="match status" value="1"/>
</dbReference>
<evidence type="ECO:0000256" key="2">
    <source>
        <dbReference type="ARBA" id="ARBA00022729"/>
    </source>
</evidence>
<dbReference type="CDD" id="cd10918">
    <property type="entry name" value="CE4_NodB_like_5s_6s"/>
    <property type="match status" value="1"/>
</dbReference>
<dbReference type="InterPro" id="IPR011330">
    <property type="entry name" value="Glyco_hydro/deAcase_b/a-brl"/>
</dbReference>
<name>A0A3L9YDM6_9FLAO</name>
<dbReference type="Pfam" id="PF01522">
    <property type="entry name" value="Polysacc_deac_1"/>
    <property type="match status" value="1"/>
</dbReference>
<dbReference type="AlphaFoldDB" id="A0A3L9YDM6"/>
<dbReference type="PANTHER" id="PTHR34216:SF3">
    <property type="entry name" value="POLY-BETA-1,6-N-ACETYL-D-GLUCOSAMINE N-DEACETYLASE"/>
    <property type="match status" value="1"/>
</dbReference>
<reference evidence="4 5" key="1">
    <citation type="submission" date="2018-10" db="EMBL/GenBank/DDBJ databases">
        <title>Genomic Encyclopedia of Archaeal and Bacterial Type Strains, Phase II (KMG-II): from individual species to whole genera.</title>
        <authorList>
            <person name="Goeker M."/>
        </authorList>
    </citation>
    <scope>NUCLEOTIDE SEQUENCE [LARGE SCALE GENOMIC DNA]</scope>
    <source>
        <strain evidence="4 5">DSM 23424</strain>
    </source>
</reference>
<protein>
    <submittedName>
        <fullName evidence="4">Polysaccharide deacetylase</fullName>
    </submittedName>
</protein>
<dbReference type="GO" id="GO:0005975">
    <property type="term" value="P:carbohydrate metabolic process"/>
    <property type="evidence" value="ECO:0007669"/>
    <property type="project" value="InterPro"/>
</dbReference>
<dbReference type="Gene3D" id="3.20.20.370">
    <property type="entry name" value="Glycoside hydrolase/deacetylase"/>
    <property type="match status" value="1"/>
</dbReference>
<proteinExistence type="predicted"/>
<keyword evidence="2" id="KW-0732">Signal</keyword>
<dbReference type="InterPro" id="IPR002509">
    <property type="entry name" value="NODB_dom"/>
</dbReference>
<comment type="subcellular location">
    <subcellularLocation>
        <location evidence="1">Secreted</location>
    </subcellularLocation>
</comment>
<accession>A0A3L9YDM6</accession>
<comment type="caution">
    <text evidence="4">The sequence shown here is derived from an EMBL/GenBank/DDBJ whole genome shotgun (WGS) entry which is preliminary data.</text>
</comment>
<feature type="domain" description="NodB homology" evidence="3">
    <location>
        <begin position="57"/>
        <end position="234"/>
    </location>
</feature>
<organism evidence="4 5">
    <name type="scientific">Ulvibacter antarcticus</name>
    <dbReference type="NCBI Taxonomy" id="442714"/>
    <lineage>
        <taxon>Bacteria</taxon>
        <taxon>Pseudomonadati</taxon>
        <taxon>Bacteroidota</taxon>
        <taxon>Flavobacteriia</taxon>
        <taxon>Flavobacteriales</taxon>
        <taxon>Flavobacteriaceae</taxon>
        <taxon>Ulvibacter</taxon>
    </lineage>
</organism>
<sequence>MSKLAVLMYHDVSTVTSEALTISVEKLEEQFAWLVEKGYKSYHCKELMELQKLPAKKNILITFDDGYVSQMELAVPLLEKYNLKATFFVPLNYLGKTDQWNTSALSIMTSEDLLSLNPQTIELAFHSYYHKKYNELTEVEIEADTQLCFNTVSEKKLPFSAAVAYPYGKYPRETSEKKKFFQQLKKQQFHFGFRIGNRLNDFPFKNPFEIQRIDVKGEFSLSKFKRKVKFGKIF</sequence>
<dbReference type="InterPro" id="IPR051398">
    <property type="entry name" value="Polysacch_Deacetylase"/>
</dbReference>
<evidence type="ECO:0000313" key="4">
    <source>
        <dbReference type="EMBL" id="RMA58564.1"/>
    </source>
</evidence>
<keyword evidence="5" id="KW-1185">Reference proteome</keyword>
<dbReference type="GO" id="GO:0016810">
    <property type="term" value="F:hydrolase activity, acting on carbon-nitrogen (but not peptide) bonds"/>
    <property type="evidence" value="ECO:0007669"/>
    <property type="project" value="InterPro"/>
</dbReference>
<dbReference type="Proteomes" id="UP000271339">
    <property type="component" value="Unassembled WGS sequence"/>
</dbReference>
<evidence type="ECO:0000259" key="3">
    <source>
        <dbReference type="PROSITE" id="PS51677"/>
    </source>
</evidence>
<dbReference type="PROSITE" id="PS51677">
    <property type="entry name" value="NODB"/>
    <property type="match status" value="1"/>
</dbReference>
<dbReference type="SUPFAM" id="SSF88713">
    <property type="entry name" value="Glycoside hydrolase/deacetylase"/>
    <property type="match status" value="1"/>
</dbReference>